<dbReference type="STRING" id="420953.SAMN05192543_101939"/>
<evidence type="ECO:0000313" key="3">
    <source>
        <dbReference type="Proteomes" id="UP000199548"/>
    </source>
</evidence>
<protein>
    <submittedName>
        <fullName evidence="2">Uncharacterized protein</fullName>
    </submittedName>
</protein>
<organism evidence="2 3">
    <name type="scientific">Paraburkholderia megapolitana</name>
    <dbReference type="NCBI Taxonomy" id="420953"/>
    <lineage>
        <taxon>Bacteria</taxon>
        <taxon>Pseudomonadati</taxon>
        <taxon>Pseudomonadota</taxon>
        <taxon>Betaproteobacteria</taxon>
        <taxon>Burkholderiales</taxon>
        <taxon>Burkholderiaceae</taxon>
        <taxon>Paraburkholderia</taxon>
    </lineage>
</organism>
<feature type="signal peptide" evidence="1">
    <location>
        <begin position="1"/>
        <end position="30"/>
    </location>
</feature>
<gene>
    <name evidence="2" type="ORF">SAMN05192543_101939</name>
</gene>
<evidence type="ECO:0000313" key="2">
    <source>
        <dbReference type="EMBL" id="SFH99625.1"/>
    </source>
</evidence>
<proteinExistence type="predicted"/>
<dbReference type="RefSeq" id="WP_091008045.1">
    <property type="nucleotide sequence ID" value="NZ_CP041743.1"/>
</dbReference>
<accession>A0A1I3EKV0</accession>
<dbReference type="Proteomes" id="UP000199548">
    <property type="component" value="Unassembled WGS sequence"/>
</dbReference>
<keyword evidence="3" id="KW-1185">Reference proteome</keyword>
<evidence type="ECO:0000256" key="1">
    <source>
        <dbReference type="SAM" id="SignalP"/>
    </source>
</evidence>
<keyword evidence="1" id="KW-0732">Signal</keyword>
<dbReference type="OrthoDB" id="8583929at2"/>
<dbReference type="AlphaFoldDB" id="A0A1I3EKV0"/>
<dbReference type="EMBL" id="FOQU01000001">
    <property type="protein sequence ID" value="SFH99625.1"/>
    <property type="molecule type" value="Genomic_DNA"/>
</dbReference>
<feature type="chain" id="PRO_5011515493" evidence="1">
    <location>
        <begin position="31"/>
        <end position="350"/>
    </location>
</feature>
<name>A0A1I3EKV0_9BURK</name>
<sequence length="350" mass="37099">MNRVSSFLLKRLMAVTVVSVGLLGMASANAGSTNVSNAQLRRVSDLPANTAPTTVPRDYVVTPNGFFPSECVHEIKRGETLLSQLRVLSADGKTVRQEATCERPHYTKQGQRVDTAAGIRRDTASGTKPDSSGGWYEALTYVNGSTGTRQLSANWIVPSAPSVENGQVVFFFPGLTQSNYSGTILQPVLQWNEFGNNSWQFSSWNCCGADGSGTINYSTPIDVAVGDQLAGSMTQTCAVGSSSCASWNIVSADQTTGQSTTLKTGGNNTGSSGQVYNWLDGAVLEAYGVTACNQFPADGSVHFSSISAHDANNHVITPTWSSDANGIGYVTSPACNYTSSATATDNWLYY</sequence>
<reference evidence="2 3" key="1">
    <citation type="submission" date="2016-10" db="EMBL/GenBank/DDBJ databases">
        <authorList>
            <person name="de Groot N.N."/>
        </authorList>
    </citation>
    <scope>NUCLEOTIDE SEQUENCE [LARGE SCALE GENOMIC DNA]</scope>
    <source>
        <strain evidence="2 3">LMG 23650</strain>
    </source>
</reference>